<evidence type="ECO:0000313" key="2">
    <source>
        <dbReference type="Proteomes" id="UP000821853"/>
    </source>
</evidence>
<organism evidence="1 2">
    <name type="scientific">Haemaphysalis longicornis</name>
    <name type="common">Bush tick</name>
    <dbReference type="NCBI Taxonomy" id="44386"/>
    <lineage>
        <taxon>Eukaryota</taxon>
        <taxon>Metazoa</taxon>
        <taxon>Ecdysozoa</taxon>
        <taxon>Arthropoda</taxon>
        <taxon>Chelicerata</taxon>
        <taxon>Arachnida</taxon>
        <taxon>Acari</taxon>
        <taxon>Parasitiformes</taxon>
        <taxon>Ixodida</taxon>
        <taxon>Ixodoidea</taxon>
        <taxon>Ixodidae</taxon>
        <taxon>Haemaphysalinae</taxon>
        <taxon>Haemaphysalis</taxon>
    </lineage>
</organism>
<keyword evidence="2" id="KW-1185">Reference proteome</keyword>
<evidence type="ECO:0000313" key="1">
    <source>
        <dbReference type="EMBL" id="KAH9373023.1"/>
    </source>
</evidence>
<accession>A0A9J6GDZ3</accession>
<comment type="caution">
    <text evidence="1">The sequence shown here is derived from an EMBL/GenBank/DDBJ whole genome shotgun (WGS) entry which is preliminary data.</text>
</comment>
<dbReference type="EMBL" id="JABSTR010000006">
    <property type="protein sequence ID" value="KAH9373023.1"/>
    <property type="molecule type" value="Genomic_DNA"/>
</dbReference>
<reference evidence="1 2" key="1">
    <citation type="journal article" date="2020" name="Cell">
        <title>Large-Scale Comparative Analyses of Tick Genomes Elucidate Their Genetic Diversity and Vector Capacities.</title>
        <authorList>
            <consortium name="Tick Genome and Microbiome Consortium (TIGMIC)"/>
            <person name="Jia N."/>
            <person name="Wang J."/>
            <person name="Shi W."/>
            <person name="Du L."/>
            <person name="Sun Y."/>
            <person name="Zhan W."/>
            <person name="Jiang J.F."/>
            <person name="Wang Q."/>
            <person name="Zhang B."/>
            <person name="Ji P."/>
            <person name="Bell-Sakyi L."/>
            <person name="Cui X.M."/>
            <person name="Yuan T.T."/>
            <person name="Jiang B.G."/>
            <person name="Yang W.F."/>
            <person name="Lam T.T."/>
            <person name="Chang Q.C."/>
            <person name="Ding S.J."/>
            <person name="Wang X.J."/>
            <person name="Zhu J.G."/>
            <person name="Ruan X.D."/>
            <person name="Zhao L."/>
            <person name="Wei J.T."/>
            <person name="Ye R.Z."/>
            <person name="Que T.C."/>
            <person name="Du C.H."/>
            <person name="Zhou Y.H."/>
            <person name="Cheng J.X."/>
            <person name="Dai P.F."/>
            <person name="Guo W.B."/>
            <person name="Han X.H."/>
            <person name="Huang E.J."/>
            <person name="Li L.F."/>
            <person name="Wei W."/>
            <person name="Gao Y.C."/>
            <person name="Liu J.Z."/>
            <person name="Shao H.Z."/>
            <person name="Wang X."/>
            <person name="Wang C.C."/>
            <person name="Yang T.C."/>
            <person name="Huo Q.B."/>
            <person name="Li W."/>
            <person name="Chen H.Y."/>
            <person name="Chen S.E."/>
            <person name="Zhou L.G."/>
            <person name="Ni X.B."/>
            <person name="Tian J.H."/>
            <person name="Sheng Y."/>
            <person name="Liu T."/>
            <person name="Pan Y.S."/>
            <person name="Xia L.Y."/>
            <person name="Li J."/>
            <person name="Zhao F."/>
            <person name="Cao W.C."/>
        </authorList>
    </citation>
    <scope>NUCLEOTIDE SEQUENCE [LARGE SCALE GENOMIC DNA]</scope>
    <source>
        <strain evidence="1">HaeL-2018</strain>
    </source>
</reference>
<protein>
    <submittedName>
        <fullName evidence="1">Uncharacterized protein</fullName>
    </submittedName>
</protein>
<name>A0A9J6GDZ3_HAELO</name>
<sequence length="125" mass="14263">MEEKEVANMEHCMLTSCDNQEKGFDVGRCGSYTKALKIAAWVLRYAGKLRKNKTSSPITGEELKKAELFLVRQEQKELMRPGETVWNGAPKRKGASQLHGIGIFRDTEGVIRVKRRPLRFLRLTV</sequence>
<dbReference type="Proteomes" id="UP000821853">
    <property type="component" value="Chromosome 4"/>
</dbReference>
<dbReference type="VEuPathDB" id="VectorBase:HLOH_059992"/>
<dbReference type="AlphaFoldDB" id="A0A9J6GDZ3"/>
<gene>
    <name evidence="1" type="ORF">HPB48_003401</name>
</gene>
<proteinExistence type="predicted"/>